<evidence type="ECO:0000313" key="2">
    <source>
        <dbReference type="EMBL" id="QHI38123.1"/>
    </source>
</evidence>
<dbReference type="OrthoDB" id="9792929at2"/>
<gene>
    <name evidence="2" type="ORF">IMCC3317_35090</name>
</gene>
<protein>
    <recommendedName>
        <fullName evidence="1">N-acetyltransferase domain-containing protein</fullName>
    </recommendedName>
</protein>
<dbReference type="AlphaFoldDB" id="A0A7L4ZN21"/>
<dbReference type="Pfam" id="PF13527">
    <property type="entry name" value="Acetyltransf_9"/>
    <property type="match status" value="1"/>
</dbReference>
<organism evidence="2 3">
    <name type="scientific">Kordia antarctica</name>
    <dbReference type="NCBI Taxonomy" id="1218801"/>
    <lineage>
        <taxon>Bacteria</taxon>
        <taxon>Pseudomonadati</taxon>
        <taxon>Bacteroidota</taxon>
        <taxon>Flavobacteriia</taxon>
        <taxon>Flavobacteriales</taxon>
        <taxon>Flavobacteriaceae</taxon>
        <taxon>Kordia</taxon>
    </lineage>
</organism>
<sequence>MIYKEIYRLKRVDNNDFPAIKELFWKVFKKKVSLQYLQNKYNTSYLGINYICSIAYCDKIPVAFYGAIPQKFKNNEREIYIAHSSDTSTLPNHQRKGLQNALAKFAYEIMKENDIKCICGFHSENSYRSTKKLGWKEHERMQRFHVKVPTFPLAKVLNKFRWNNFYDLFFKKKFSQDAIDKLTSEHKEKYRMKFTNDFVAYKNSFKSHYCIEIDDCVFWVKIQAIIHVGLFYAPSAEALQKAIKKLQRKAFFLGITEFLFQVDATSTMAKQLQTIVQPKESWLVGFLDFDPEIDLKDFIFTYSDLDTF</sequence>
<dbReference type="EMBL" id="CP019288">
    <property type="protein sequence ID" value="QHI38123.1"/>
    <property type="molecule type" value="Genomic_DNA"/>
</dbReference>
<dbReference type="GO" id="GO:0016747">
    <property type="term" value="F:acyltransferase activity, transferring groups other than amino-acyl groups"/>
    <property type="evidence" value="ECO:0007669"/>
    <property type="project" value="InterPro"/>
</dbReference>
<dbReference type="PROSITE" id="PS51186">
    <property type="entry name" value="GNAT"/>
    <property type="match status" value="1"/>
</dbReference>
<dbReference type="Gene3D" id="3.40.630.30">
    <property type="match status" value="1"/>
</dbReference>
<evidence type="ECO:0000313" key="3">
    <source>
        <dbReference type="Proteomes" id="UP000464657"/>
    </source>
</evidence>
<dbReference type="Proteomes" id="UP000464657">
    <property type="component" value="Chromosome"/>
</dbReference>
<reference evidence="2 3" key="1">
    <citation type="journal article" date="2013" name="Int. J. Syst. Evol. Microbiol.">
        <title>Kordia antarctica sp. nov., isolated from Antarctic seawater.</title>
        <authorList>
            <person name="Baek K."/>
            <person name="Choi A."/>
            <person name="Kang I."/>
            <person name="Lee K."/>
            <person name="Cho J.C."/>
        </authorList>
    </citation>
    <scope>NUCLEOTIDE SEQUENCE [LARGE SCALE GENOMIC DNA]</scope>
    <source>
        <strain evidence="2 3">IMCC3317</strain>
    </source>
</reference>
<evidence type="ECO:0000259" key="1">
    <source>
        <dbReference type="PROSITE" id="PS51186"/>
    </source>
</evidence>
<dbReference type="InterPro" id="IPR016181">
    <property type="entry name" value="Acyl_CoA_acyltransferase"/>
</dbReference>
<dbReference type="InterPro" id="IPR000182">
    <property type="entry name" value="GNAT_dom"/>
</dbReference>
<dbReference type="RefSeq" id="WP_160130689.1">
    <property type="nucleotide sequence ID" value="NZ_CP019288.1"/>
</dbReference>
<dbReference type="CDD" id="cd04301">
    <property type="entry name" value="NAT_SF"/>
    <property type="match status" value="1"/>
</dbReference>
<keyword evidence="3" id="KW-1185">Reference proteome</keyword>
<proteinExistence type="predicted"/>
<feature type="domain" description="N-acetyltransferase" evidence="1">
    <location>
        <begin position="7"/>
        <end position="158"/>
    </location>
</feature>
<name>A0A7L4ZN21_9FLAO</name>
<dbReference type="KEGG" id="kan:IMCC3317_35090"/>
<accession>A0A7L4ZN21</accession>
<dbReference type="SUPFAM" id="SSF55729">
    <property type="entry name" value="Acyl-CoA N-acyltransferases (Nat)"/>
    <property type="match status" value="1"/>
</dbReference>